<comment type="caution">
    <text evidence="1">The sequence shown here is derived from an EMBL/GenBank/DDBJ whole genome shotgun (WGS) entry which is preliminary data.</text>
</comment>
<gene>
    <name evidence="1" type="ORF">H4683_000246</name>
</gene>
<organism evidence="1 2">
    <name type="scientific">Sporosarcina limicola</name>
    <dbReference type="NCBI Taxonomy" id="34101"/>
    <lineage>
        <taxon>Bacteria</taxon>
        <taxon>Bacillati</taxon>
        <taxon>Bacillota</taxon>
        <taxon>Bacilli</taxon>
        <taxon>Bacillales</taxon>
        <taxon>Caryophanaceae</taxon>
        <taxon>Sporosarcina</taxon>
    </lineage>
</organism>
<reference evidence="1" key="1">
    <citation type="submission" date="2020-10" db="EMBL/GenBank/DDBJ databases">
        <title>Genomic Encyclopedia of Type Strains, Phase IV (KMG-IV): sequencing the most valuable type-strain genomes for metagenomic binning, comparative biology and taxonomic classification.</title>
        <authorList>
            <person name="Goeker M."/>
        </authorList>
    </citation>
    <scope>NUCLEOTIDE SEQUENCE</scope>
    <source>
        <strain evidence="1">DSM 13886</strain>
    </source>
</reference>
<evidence type="ECO:0000313" key="2">
    <source>
        <dbReference type="Proteomes" id="UP000658225"/>
    </source>
</evidence>
<name>A0A927MHC8_9BACL</name>
<dbReference type="EMBL" id="JADBEL010000001">
    <property type="protein sequence ID" value="MBE1553177.1"/>
    <property type="molecule type" value="Genomic_DNA"/>
</dbReference>
<accession>A0A927MHC8</accession>
<evidence type="ECO:0000313" key="1">
    <source>
        <dbReference type="EMBL" id="MBE1553177.1"/>
    </source>
</evidence>
<protein>
    <submittedName>
        <fullName evidence="1">Uncharacterized protein</fullName>
    </submittedName>
</protein>
<dbReference type="Proteomes" id="UP000658225">
    <property type="component" value="Unassembled WGS sequence"/>
</dbReference>
<proteinExistence type="predicted"/>
<sequence>MTFNPFEIVIVMGIVSMKFFPHHYAKRLLGLKCTQKADPS</sequence>
<keyword evidence="2" id="KW-1185">Reference proteome</keyword>
<dbReference type="AlphaFoldDB" id="A0A927MHC8"/>